<proteinExistence type="predicted"/>
<keyword evidence="2" id="KW-1185">Reference proteome</keyword>
<dbReference type="Proteomes" id="UP000450917">
    <property type="component" value="Unassembled WGS sequence"/>
</dbReference>
<dbReference type="RefSeq" id="WP_155614884.1">
    <property type="nucleotide sequence ID" value="NZ_WNZX01000011.1"/>
</dbReference>
<evidence type="ECO:0008006" key="3">
    <source>
        <dbReference type="Google" id="ProtNLM"/>
    </source>
</evidence>
<accession>A0A7X3CSX1</accession>
<evidence type="ECO:0000313" key="2">
    <source>
        <dbReference type="Proteomes" id="UP000450917"/>
    </source>
</evidence>
<organism evidence="1 2">
    <name type="scientific">Paenibacillus validus</name>
    <dbReference type="NCBI Taxonomy" id="44253"/>
    <lineage>
        <taxon>Bacteria</taxon>
        <taxon>Bacillati</taxon>
        <taxon>Bacillota</taxon>
        <taxon>Bacilli</taxon>
        <taxon>Bacillales</taxon>
        <taxon>Paenibacillaceae</taxon>
        <taxon>Paenibacillus</taxon>
    </lineage>
</organism>
<gene>
    <name evidence="1" type="ORF">GNP93_13985</name>
</gene>
<evidence type="ECO:0000313" key="1">
    <source>
        <dbReference type="EMBL" id="MUG71782.1"/>
    </source>
</evidence>
<name>A0A7X3CSX1_9BACL</name>
<dbReference type="AlphaFoldDB" id="A0A7X3CSX1"/>
<protein>
    <recommendedName>
        <fullName evidence="3">Replication initiation protein</fullName>
    </recommendedName>
</protein>
<comment type="caution">
    <text evidence="1">The sequence shown here is derived from an EMBL/GenBank/DDBJ whole genome shotgun (WGS) entry which is preliminary data.</text>
</comment>
<dbReference type="EMBL" id="WNZX01000011">
    <property type="protein sequence ID" value="MUG71782.1"/>
    <property type="molecule type" value="Genomic_DNA"/>
</dbReference>
<reference evidence="1 2" key="1">
    <citation type="submission" date="2019-11" db="EMBL/GenBank/DDBJ databases">
        <title>Draft genome sequences of five Paenibacillus species of dairy origin.</title>
        <authorList>
            <person name="Olajide A.M."/>
            <person name="Chen S."/>
            <person name="Lapointe G."/>
        </authorList>
    </citation>
    <scope>NUCLEOTIDE SEQUENCE [LARGE SCALE GENOMIC DNA]</scope>
    <source>
        <strain evidence="1 2">2CS3</strain>
    </source>
</reference>
<sequence length="284" mass="33620">MRISVSVDKIRIDFCNIRQSDFMRFLLRATKWGAFNINLPPTGYVFRFSLFADESYLFIQYMNYKEREYIEGELHKPLYTLRLETAPINLITHADIIQEIKAMCEGIYFVSADVAYDVTVPMHQVFVMSNHDSRKINPDYQDTWYFGWPDERKKNAYCRIYDKIAEQKGNPEVDGELTRIEIVYKPDGRIKFYEVMTYPPQQNEYYYAKIIDDLSCCKERRRKQILNQQRGLAEYSWHIRNEIKKSLANQVDIDFNQLASEEWANIMNAPASALINEKATQLFA</sequence>